<name>A0AA38JMC6_9AGAR</name>
<sequence>MLTASGSPLPPAGVTRFGPELSPGYCPELDVKFGAVIVGDSGLSHAFLAIGDTIIHAIWSDRPQKTQLIPEEMSATEAERIMGLCRWIPLGKAKFESQDVKKLALKALLSIQIPPRAEPGGSCVDYIVSALETLKKRRELREPALVLQEFKQAIKGLKW</sequence>
<proteinExistence type="predicted"/>
<gene>
    <name evidence="1" type="ORF">DFJ43DRAFT_1059723</name>
</gene>
<accession>A0AA38JMC6</accession>
<evidence type="ECO:0000313" key="2">
    <source>
        <dbReference type="Proteomes" id="UP001176059"/>
    </source>
</evidence>
<evidence type="ECO:0000313" key="1">
    <source>
        <dbReference type="EMBL" id="KAJ3734937.1"/>
    </source>
</evidence>
<comment type="caution">
    <text evidence="1">The sequence shown here is derived from an EMBL/GenBank/DDBJ whole genome shotgun (WGS) entry which is preliminary data.</text>
</comment>
<feature type="non-terminal residue" evidence="1">
    <location>
        <position position="1"/>
    </location>
</feature>
<keyword evidence="2" id="KW-1185">Reference proteome</keyword>
<protein>
    <submittedName>
        <fullName evidence="1">Uncharacterized protein</fullName>
    </submittedName>
</protein>
<reference evidence="1" key="2">
    <citation type="journal article" date="2023" name="Proc. Natl. Acad. Sci. U.S.A.">
        <title>A global phylogenomic analysis of the shiitake genus Lentinula.</title>
        <authorList>
            <person name="Sierra-Patev S."/>
            <person name="Min B."/>
            <person name="Naranjo-Ortiz M."/>
            <person name="Looney B."/>
            <person name="Konkel Z."/>
            <person name="Slot J.C."/>
            <person name="Sakamoto Y."/>
            <person name="Steenwyk J.L."/>
            <person name="Rokas A."/>
            <person name="Carro J."/>
            <person name="Camarero S."/>
            <person name="Ferreira P."/>
            <person name="Molpeceres G."/>
            <person name="Ruiz-Duenas F.J."/>
            <person name="Serrano A."/>
            <person name="Henrissat B."/>
            <person name="Drula E."/>
            <person name="Hughes K.W."/>
            <person name="Mata J.L."/>
            <person name="Ishikawa N.K."/>
            <person name="Vargas-Isla R."/>
            <person name="Ushijima S."/>
            <person name="Smith C.A."/>
            <person name="Donoghue J."/>
            <person name="Ahrendt S."/>
            <person name="Andreopoulos W."/>
            <person name="He G."/>
            <person name="LaButti K."/>
            <person name="Lipzen A."/>
            <person name="Ng V."/>
            <person name="Riley R."/>
            <person name="Sandor L."/>
            <person name="Barry K."/>
            <person name="Martinez A.T."/>
            <person name="Xiao Y."/>
            <person name="Gibbons J.G."/>
            <person name="Terashima K."/>
            <person name="Grigoriev I.V."/>
            <person name="Hibbett D."/>
        </authorList>
    </citation>
    <scope>NUCLEOTIDE SEQUENCE</scope>
    <source>
        <strain evidence="1">ET3784</strain>
    </source>
</reference>
<dbReference type="EMBL" id="JANVFO010000011">
    <property type="protein sequence ID" value="KAJ3734937.1"/>
    <property type="molecule type" value="Genomic_DNA"/>
</dbReference>
<organism evidence="1 2">
    <name type="scientific">Lentinula guzmanii</name>
    <dbReference type="NCBI Taxonomy" id="2804957"/>
    <lineage>
        <taxon>Eukaryota</taxon>
        <taxon>Fungi</taxon>
        <taxon>Dikarya</taxon>
        <taxon>Basidiomycota</taxon>
        <taxon>Agaricomycotina</taxon>
        <taxon>Agaricomycetes</taxon>
        <taxon>Agaricomycetidae</taxon>
        <taxon>Agaricales</taxon>
        <taxon>Marasmiineae</taxon>
        <taxon>Omphalotaceae</taxon>
        <taxon>Lentinula</taxon>
    </lineage>
</organism>
<dbReference type="Proteomes" id="UP001176059">
    <property type="component" value="Unassembled WGS sequence"/>
</dbReference>
<dbReference type="AlphaFoldDB" id="A0AA38JMC6"/>
<reference evidence="1" key="1">
    <citation type="submission" date="2022-08" db="EMBL/GenBank/DDBJ databases">
        <authorList>
            <consortium name="DOE Joint Genome Institute"/>
            <person name="Min B."/>
            <person name="Sierra-Patev S."/>
            <person name="Naranjo-Ortiz M."/>
            <person name="Looney B."/>
            <person name="Konkel Z."/>
            <person name="Slot J.C."/>
            <person name="Sakamoto Y."/>
            <person name="Steenwyk J.L."/>
            <person name="Rokas A."/>
            <person name="Carro J."/>
            <person name="Camarero S."/>
            <person name="Ferreira P."/>
            <person name="Molpeceres G."/>
            <person name="Ruiz-duenas F.J."/>
            <person name="Serrano A."/>
            <person name="Henrissat B."/>
            <person name="Drula E."/>
            <person name="Hughes K.W."/>
            <person name="Mata J.L."/>
            <person name="Ishikawa N.K."/>
            <person name="Vargas-Isla R."/>
            <person name="Ushijima S."/>
            <person name="Smith C.A."/>
            <person name="Ahrendt S."/>
            <person name="Andreopoulos W."/>
            <person name="He G."/>
            <person name="LaButti K."/>
            <person name="Lipzen A."/>
            <person name="Ng V."/>
            <person name="Riley R."/>
            <person name="Sandor L."/>
            <person name="Barry K."/>
            <person name="Martinez A.T."/>
            <person name="Xiao Y."/>
            <person name="Gibbons J.G."/>
            <person name="Terashima K."/>
            <person name="Hibbett D.S."/>
            <person name="Grigoriev I.V."/>
        </authorList>
    </citation>
    <scope>NUCLEOTIDE SEQUENCE</scope>
    <source>
        <strain evidence="1">ET3784</strain>
    </source>
</reference>